<feature type="non-terminal residue" evidence="1">
    <location>
        <position position="1"/>
    </location>
</feature>
<comment type="caution">
    <text evidence="1">The sequence shown here is derived from an EMBL/GenBank/DDBJ whole genome shotgun (WGS) entry which is preliminary data.</text>
</comment>
<dbReference type="Proteomes" id="UP000011944">
    <property type="component" value="Unassembled WGS sequence"/>
</dbReference>
<gene>
    <name evidence="1" type="ORF">CFSAN001627_10338</name>
</gene>
<name>M1ZXF1_CLOBO</name>
<proteinExistence type="predicted"/>
<protein>
    <submittedName>
        <fullName evidence="1">Glyoxalase</fullName>
    </submittedName>
</protein>
<organism evidence="1 2">
    <name type="scientific">Clostridium botulinum CFSAN001627</name>
    <dbReference type="NCBI Taxonomy" id="1232189"/>
    <lineage>
        <taxon>Bacteria</taxon>
        <taxon>Bacillati</taxon>
        <taxon>Bacillota</taxon>
        <taxon>Clostridia</taxon>
        <taxon>Eubacteriales</taxon>
        <taxon>Clostridiaceae</taxon>
        <taxon>Clostridium</taxon>
    </lineage>
</organism>
<sequence length="35" mass="3883">LNCKIVFPLTIIGENQVLELIDSEGNCIEITCPLH</sequence>
<evidence type="ECO:0000313" key="1">
    <source>
        <dbReference type="EMBL" id="EKN41888.1"/>
    </source>
</evidence>
<reference evidence="1 2" key="2">
    <citation type="submission" date="2013-03" db="EMBL/GenBank/DDBJ databases">
        <title>Diversity in Clostridium botulinum.</title>
        <authorList>
            <person name="Timme R.E."/>
            <person name="Allard M."/>
            <person name="Luo Y."/>
            <person name="Strain E."/>
            <person name="Gonzalez-Escalona N."/>
            <person name="Brown E."/>
        </authorList>
    </citation>
    <scope>NUCLEOTIDE SEQUENCE [LARGE SCALE GENOMIC DNA]</scope>
    <source>
        <strain evidence="1 2">CFSAN001627</strain>
    </source>
</reference>
<reference evidence="1 2" key="1">
    <citation type="submission" date="2012-10" db="EMBL/GenBank/DDBJ databases">
        <authorList>
            <person name="Strain E.A."/>
            <person name="Brown E."/>
            <person name="Allard M.W."/>
            <person name="Gonzalez-Escalona N."/>
            <person name="Timme R."/>
        </authorList>
    </citation>
    <scope>NUCLEOTIDE SEQUENCE [LARGE SCALE GENOMIC DNA]</scope>
    <source>
        <strain evidence="1 2">CFSAN001627</strain>
    </source>
</reference>
<evidence type="ECO:0000313" key="2">
    <source>
        <dbReference type="Proteomes" id="UP000011944"/>
    </source>
</evidence>
<dbReference type="EMBL" id="AMXI01000610">
    <property type="protein sequence ID" value="EKN41888.1"/>
    <property type="molecule type" value="Genomic_DNA"/>
</dbReference>
<dbReference type="AlphaFoldDB" id="M1ZXF1"/>
<accession>M1ZXF1</accession>